<accession>A0A1G9ZFU5</accession>
<dbReference type="InterPro" id="IPR052018">
    <property type="entry name" value="PHP_domain"/>
</dbReference>
<evidence type="ECO:0000313" key="1">
    <source>
        <dbReference type="EMBL" id="SDN20219.1"/>
    </source>
</evidence>
<dbReference type="AlphaFoldDB" id="A0A1G9ZFU5"/>
<sequence length="485" mass="51244">MATYAAAQGVAPAAAGTTRTLRFGGRFTGANTPDWHYLPVRVPRGVRAIEIAYDYESTNTGAGFSLNVIDIGIFDPSGHGLGDAHGFRGWSGGARKKFRISPSGATPGYLAGPITPGVWQVILGPVAIVPPGVEWSVTVTLHFGRPGRRFRPQPPPRAVRGTGPGWYRGDLHLHTVHSDGKRTQAGLVRDARAAGLDFIGSSEHNTSSAGLTWGRHVKPGDPLLVLCGEEVTTRTGHWLAMGVPAGAWVDWRYRAEDGQLARFTKRVRGLGGMAIACHPWVPIPATKWDFGYDYAAMDAVEIWNGPWTLDDQVGVEHWHTMLVEGRFVPVIGNSDAHNESQTVGQAQTVVRASTLSTAAVVHALKLGRSWLAESSDVDLTFEASLGGTTVSCGDRLTAAPTDLVDVRLEVSGAPNCVAQVHGPLGPLAGAVTTDGGATVTVQVPAGVTPFVRAEVRRLDGAPVVNPLDGVPGLAMVAMTNPVFLG</sequence>
<protein>
    <submittedName>
        <fullName evidence="1">Predicted metal-dependent phosphoesterase TrpH, contains PHP domain</fullName>
    </submittedName>
</protein>
<dbReference type="CDD" id="cd07432">
    <property type="entry name" value="PHP_HisPPase"/>
    <property type="match status" value="1"/>
</dbReference>
<proteinExistence type="predicted"/>
<organism evidence="1 2">
    <name type="scientific">Nocardioides szechwanensis</name>
    <dbReference type="NCBI Taxonomy" id="1005944"/>
    <lineage>
        <taxon>Bacteria</taxon>
        <taxon>Bacillati</taxon>
        <taxon>Actinomycetota</taxon>
        <taxon>Actinomycetes</taxon>
        <taxon>Propionibacteriales</taxon>
        <taxon>Nocardioidaceae</taxon>
        <taxon>Nocardioides</taxon>
    </lineage>
</organism>
<dbReference type="GO" id="GO:0035312">
    <property type="term" value="F:5'-3' DNA exonuclease activity"/>
    <property type="evidence" value="ECO:0007669"/>
    <property type="project" value="TreeGrafter"/>
</dbReference>
<dbReference type="SUPFAM" id="SSF89550">
    <property type="entry name" value="PHP domain-like"/>
    <property type="match status" value="1"/>
</dbReference>
<dbReference type="Proteomes" id="UP000199004">
    <property type="component" value="Unassembled WGS sequence"/>
</dbReference>
<name>A0A1G9ZFU5_9ACTN</name>
<keyword evidence="2" id="KW-1185">Reference proteome</keyword>
<evidence type="ECO:0000313" key="2">
    <source>
        <dbReference type="Proteomes" id="UP000199004"/>
    </source>
</evidence>
<dbReference type="InterPro" id="IPR016195">
    <property type="entry name" value="Pol/histidinol_Pase-like"/>
</dbReference>
<dbReference type="PANTHER" id="PTHR42924:SF3">
    <property type="entry name" value="POLYMERASE_HISTIDINOL PHOSPHATASE N-TERMINAL DOMAIN-CONTAINING PROTEIN"/>
    <property type="match status" value="1"/>
</dbReference>
<dbReference type="GO" id="GO:0004534">
    <property type="term" value="F:5'-3' RNA exonuclease activity"/>
    <property type="evidence" value="ECO:0007669"/>
    <property type="project" value="TreeGrafter"/>
</dbReference>
<dbReference type="EMBL" id="FNIC01000002">
    <property type="protein sequence ID" value="SDN20219.1"/>
    <property type="molecule type" value="Genomic_DNA"/>
</dbReference>
<dbReference type="STRING" id="1005944.SAMN05192576_1722"/>
<dbReference type="Gene3D" id="3.20.20.140">
    <property type="entry name" value="Metal-dependent hydrolases"/>
    <property type="match status" value="1"/>
</dbReference>
<dbReference type="Pfam" id="PF13263">
    <property type="entry name" value="PHP_C"/>
    <property type="match status" value="1"/>
</dbReference>
<gene>
    <name evidence="1" type="ORF">SAMN05192576_1722</name>
</gene>
<reference evidence="1 2" key="1">
    <citation type="submission" date="2016-10" db="EMBL/GenBank/DDBJ databases">
        <authorList>
            <person name="de Groot N.N."/>
        </authorList>
    </citation>
    <scope>NUCLEOTIDE SEQUENCE [LARGE SCALE GENOMIC DNA]</scope>
    <source>
        <strain evidence="1 2">CGMCC 1.11147</strain>
    </source>
</reference>
<dbReference type="NCBIfam" id="NF038032">
    <property type="entry name" value="CehA_McbA_metalo"/>
    <property type="match status" value="1"/>
</dbReference>
<dbReference type="PANTHER" id="PTHR42924">
    <property type="entry name" value="EXONUCLEASE"/>
    <property type="match status" value="1"/>
</dbReference>